<organism evidence="2 3">
    <name type="scientific">candidate division WOR-3 bacterium</name>
    <dbReference type="NCBI Taxonomy" id="2052148"/>
    <lineage>
        <taxon>Bacteria</taxon>
        <taxon>Bacteria division WOR-3</taxon>
    </lineage>
</organism>
<proteinExistence type="predicted"/>
<comment type="caution">
    <text evidence="2">The sequence shown here is derived from an EMBL/GenBank/DDBJ whole genome shotgun (WGS) entry which is preliminary data.</text>
</comment>
<keyword evidence="1" id="KW-0175">Coiled coil</keyword>
<feature type="coiled-coil region" evidence="1">
    <location>
        <begin position="17"/>
        <end position="51"/>
    </location>
</feature>
<evidence type="ECO:0008006" key="4">
    <source>
        <dbReference type="Google" id="ProtNLM"/>
    </source>
</evidence>
<gene>
    <name evidence="2" type="ORF">ENI34_08970</name>
</gene>
<evidence type="ECO:0000256" key="1">
    <source>
        <dbReference type="SAM" id="Coils"/>
    </source>
</evidence>
<sequence length="83" mass="9642">MRALLIFLAVVIYLFSLVYIESELVKLEVRKENLKNRVIELENQKKNFEFEIMNLGNLANIEAAAKERGFIFPKEDDILGVVK</sequence>
<evidence type="ECO:0000313" key="2">
    <source>
        <dbReference type="EMBL" id="HEC79251.1"/>
    </source>
</evidence>
<accession>A0A9C9EPR4</accession>
<dbReference type="AlphaFoldDB" id="A0A9C9EPR4"/>
<dbReference type="Proteomes" id="UP000885826">
    <property type="component" value="Unassembled WGS sequence"/>
</dbReference>
<name>A0A9C9EPR4_UNCW3</name>
<protein>
    <recommendedName>
        <fullName evidence="4">Cell division protein FtsL</fullName>
    </recommendedName>
</protein>
<reference evidence="2" key="1">
    <citation type="journal article" date="2020" name="mSystems">
        <title>Genome- and Community-Level Interaction Insights into Carbon Utilization and Element Cycling Functions of Hydrothermarchaeota in Hydrothermal Sediment.</title>
        <authorList>
            <person name="Zhou Z."/>
            <person name="Liu Y."/>
            <person name="Xu W."/>
            <person name="Pan J."/>
            <person name="Luo Z.H."/>
            <person name="Li M."/>
        </authorList>
    </citation>
    <scope>NUCLEOTIDE SEQUENCE</scope>
    <source>
        <strain evidence="2">HyVt-388</strain>
    </source>
</reference>
<dbReference type="EMBL" id="DRIG01000093">
    <property type="protein sequence ID" value="HEC79251.1"/>
    <property type="molecule type" value="Genomic_DNA"/>
</dbReference>
<evidence type="ECO:0000313" key="3">
    <source>
        <dbReference type="Proteomes" id="UP000885826"/>
    </source>
</evidence>